<accession>A0A399EJV3</accession>
<keyword evidence="5 9" id="KW-0456">Lyase</keyword>
<evidence type="ECO:0000256" key="4">
    <source>
        <dbReference type="ARBA" id="ARBA00022962"/>
    </source>
</evidence>
<feature type="binding site" evidence="8">
    <location>
        <position position="88"/>
    </location>
    <ligand>
        <name>L-glutamine</name>
        <dbReference type="ChEBI" id="CHEBI:58359"/>
    </ligand>
</feature>
<dbReference type="PROSITE" id="PS01236">
    <property type="entry name" value="PDXT_SNO_1"/>
    <property type="match status" value="1"/>
</dbReference>
<dbReference type="GO" id="GO:0004359">
    <property type="term" value="F:glutaminase activity"/>
    <property type="evidence" value="ECO:0007669"/>
    <property type="project" value="UniProtKB-EC"/>
</dbReference>
<evidence type="ECO:0000313" key="10">
    <source>
        <dbReference type="Proteomes" id="UP000265800"/>
    </source>
</evidence>
<sequence length="171" mass="18956">MDLGAEVREVRLPQDLEGLQGLVVPGGESTTIGLLAREYGLEEAVRQRVERGDLAVWGTCAGAIWLARELPHHPAQPRLGVLDVALERNAYGRQVDSFEEDVEVRGLDSPFHAFFIRAPRILRTGPGVEVLARWGDEPVLVRSGRLMASTFHPELSGDSRIHRMFLELARG</sequence>
<dbReference type="PIRSF" id="PIRSF005639">
    <property type="entry name" value="Glut_amidoT_SNO"/>
    <property type="match status" value="1"/>
</dbReference>
<evidence type="ECO:0000256" key="3">
    <source>
        <dbReference type="ARBA" id="ARBA00022801"/>
    </source>
</evidence>
<evidence type="ECO:0000256" key="1">
    <source>
        <dbReference type="ARBA" id="ARBA00008345"/>
    </source>
</evidence>
<dbReference type="InterPro" id="IPR021196">
    <property type="entry name" value="PdxT/SNO_CS"/>
</dbReference>
<organism evidence="9 10">
    <name type="scientific">Meiothermus luteus</name>
    <dbReference type="NCBI Taxonomy" id="2026184"/>
    <lineage>
        <taxon>Bacteria</taxon>
        <taxon>Thermotogati</taxon>
        <taxon>Deinococcota</taxon>
        <taxon>Deinococci</taxon>
        <taxon>Thermales</taxon>
        <taxon>Thermaceae</taxon>
        <taxon>Meiothermus</taxon>
    </lineage>
</organism>
<feature type="active site" description="Charge relay system" evidence="7">
    <location>
        <position position="154"/>
    </location>
</feature>
<dbReference type="PANTHER" id="PTHR31559">
    <property type="entry name" value="PYRIDOXAL 5'-PHOSPHATE SYNTHASE SUBUNIT SNO"/>
    <property type="match status" value="1"/>
</dbReference>
<feature type="binding site" evidence="8">
    <location>
        <begin position="116"/>
        <end position="117"/>
    </location>
    <ligand>
        <name>L-glutamine</name>
        <dbReference type="ChEBI" id="CHEBI:58359"/>
    </ligand>
</feature>
<keyword evidence="4" id="KW-0315">Glutamine amidotransferase</keyword>
<gene>
    <name evidence="9" type="primary">pdxT</name>
    <name evidence="9" type="ORF">Mlute_02048</name>
</gene>
<evidence type="ECO:0000256" key="2">
    <source>
        <dbReference type="ARBA" id="ARBA00012918"/>
    </source>
</evidence>
<evidence type="ECO:0000256" key="8">
    <source>
        <dbReference type="PIRSR" id="PIRSR005639-2"/>
    </source>
</evidence>
<dbReference type="GO" id="GO:0042823">
    <property type="term" value="P:pyridoxal phosphate biosynthetic process"/>
    <property type="evidence" value="ECO:0007669"/>
    <property type="project" value="InterPro"/>
</dbReference>
<dbReference type="EMBL" id="QWKZ01000070">
    <property type="protein sequence ID" value="RIH83936.1"/>
    <property type="molecule type" value="Genomic_DNA"/>
</dbReference>
<dbReference type="PROSITE" id="PS51130">
    <property type="entry name" value="PDXT_SNO_2"/>
    <property type="match status" value="1"/>
</dbReference>
<evidence type="ECO:0000313" key="9">
    <source>
        <dbReference type="EMBL" id="RIH83936.1"/>
    </source>
</evidence>
<comment type="caution">
    <text evidence="9">The sequence shown here is derived from an EMBL/GenBank/DDBJ whole genome shotgun (WGS) entry which is preliminary data.</text>
</comment>
<evidence type="ECO:0000256" key="6">
    <source>
        <dbReference type="ARBA" id="ARBA00049534"/>
    </source>
</evidence>
<dbReference type="PANTHER" id="PTHR31559:SF0">
    <property type="entry name" value="PYRIDOXAL 5'-PHOSPHATE SYNTHASE SUBUNIT SNO1-RELATED"/>
    <property type="match status" value="1"/>
</dbReference>
<dbReference type="EC" id="3.5.1.2" evidence="2"/>
<dbReference type="NCBIfam" id="TIGR03800">
    <property type="entry name" value="PLP_synth_Pdx2"/>
    <property type="match status" value="1"/>
</dbReference>
<dbReference type="GO" id="GO:0016829">
    <property type="term" value="F:lyase activity"/>
    <property type="evidence" value="ECO:0007669"/>
    <property type="project" value="UniProtKB-KW"/>
</dbReference>
<dbReference type="PROSITE" id="PS51273">
    <property type="entry name" value="GATASE_TYPE_1"/>
    <property type="match status" value="1"/>
</dbReference>
<reference evidence="9 10" key="1">
    <citation type="submission" date="2018-08" db="EMBL/GenBank/DDBJ databases">
        <title>Meiothermus luteus KCTC 52599 genome sequencing project.</title>
        <authorList>
            <person name="Da Costa M.S."/>
            <person name="Albuquerque L."/>
            <person name="Raposo P."/>
            <person name="Froufe H.J.C."/>
            <person name="Barroso C.S."/>
            <person name="Egas C."/>
        </authorList>
    </citation>
    <scope>NUCLEOTIDE SEQUENCE [LARGE SCALE GENOMIC DNA]</scope>
    <source>
        <strain evidence="9 10">KCTC 52599</strain>
    </source>
</reference>
<comment type="similarity">
    <text evidence="1">Belongs to the glutaminase PdxT/SNO family.</text>
</comment>
<keyword evidence="10" id="KW-1185">Reference proteome</keyword>
<protein>
    <recommendedName>
        <fullName evidence="2">glutaminase</fullName>
        <ecNumber evidence="2">3.5.1.2</ecNumber>
    </recommendedName>
</protein>
<dbReference type="Gene3D" id="3.40.50.880">
    <property type="match status" value="1"/>
</dbReference>
<keyword evidence="3" id="KW-0378">Hydrolase</keyword>
<dbReference type="GO" id="GO:1903600">
    <property type="term" value="C:glutaminase complex"/>
    <property type="evidence" value="ECO:0007669"/>
    <property type="project" value="TreeGrafter"/>
</dbReference>
<dbReference type="GO" id="GO:0008614">
    <property type="term" value="P:pyridoxine metabolic process"/>
    <property type="evidence" value="ECO:0007669"/>
    <property type="project" value="TreeGrafter"/>
</dbReference>
<evidence type="ECO:0000256" key="7">
    <source>
        <dbReference type="PIRSR" id="PIRSR005639-1"/>
    </source>
</evidence>
<proteinExistence type="inferred from homology"/>
<dbReference type="Pfam" id="PF01174">
    <property type="entry name" value="SNO"/>
    <property type="match status" value="1"/>
</dbReference>
<comment type="catalytic activity">
    <reaction evidence="6">
        <text>L-glutamine + H2O = L-glutamate + NH4(+)</text>
        <dbReference type="Rhea" id="RHEA:15889"/>
        <dbReference type="ChEBI" id="CHEBI:15377"/>
        <dbReference type="ChEBI" id="CHEBI:28938"/>
        <dbReference type="ChEBI" id="CHEBI:29985"/>
        <dbReference type="ChEBI" id="CHEBI:58359"/>
        <dbReference type="EC" id="3.5.1.2"/>
    </reaction>
</comment>
<dbReference type="InterPro" id="IPR029062">
    <property type="entry name" value="Class_I_gatase-like"/>
</dbReference>
<evidence type="ECO:0000256" key="5">
    <source>
        <dbReference type="ARBA" id="ARBA00023239"/>
    </source>
</evidence>
<dbReference type="CDD" id="cd01749">
    <property type="entry name" value="GATase1_PB"/>
    <property type="match status" value="1"/>
</dbReference>
<feature type="active site" description="Nucleophile" evidence="7">
    <location>
        <position position="60"/>
    </location>
</feature>
<name>A0A399EJV3_9DEIN</name>
<dbReference type="SUPFAM" id="SSF52317">
    <property type="entry name" value="Class I glutamine amidotransferase-like"/>
    <property type="match status" value="1"/>
</dbReference>
<dbReference type="GO" id="GO:0005829">
    <property type="term" value="C:cytosol"/>
    <property type="evidence" value="ECO:0007669"/>
    <property type="project" value="TreeGrafter"/>
</dbReference>
<dbReference type="InterPro" id="IPR002161">
    <property type="entry name" value="PdxT/SNO"/>
</dbReference>
<dbReference type="Proteomes" id="UP000265800">
    <property type="component" value="Unassembled WGS sequence"/>
</dbReference>
<feature type="active site" description="Charge relay system" evidence="7">
    <location>
        <position position="152"/>
    </location>
</feature>
<dbReference type="AlphaFoldDB" id="A0A399EJV3"/>
<feature type="binding site" evidence="8">
    <location>
        <begin position="27"/>
        <end position="29"/>
    </location>
    <ligand>
        <name>L-glutamine</name>
        <dbReference type="ChEBI" id="CHEBI:58359"/>
    </ligand>
</feature>